<keyword evidence="1" id="KW-1133">Transmembrane helix</keyword>
<feature type="transmembrane region" description="Helical" evidence="1">
    <location>
        <begin position="183"/>
        <end position="208"/>
    </location>
</feature>
<dbReference type="GO" id="GO:0005794">
    <property type="term" value="C:Golgi apparatus"/>
    <property type="evidence" value="ECO:0007669"/>
    <property type="project" value="TreeGrafter"/>
</dbReference>
<keyword evidence="1" id="KW-0472">Membrane</keyword>
<feature type="transmembrane region" description="Helical" evidence="1">
    <location>
        <begin position="214"/>
        <end position="234"/>
    </location>
</feature>
<evidence type="ECO:0000256" key="1">
    <source>
        <dbReference type="SAM" id="Phobius"/>
    </source>
</evidence>
<accession>A0AAD6XIY1</accession>
<dbReference type="PANTHER" id="PTHR34391:SF1">
    <property type="entry name" value="UPF0658 GOLGI APPARATUS MEMBRANE PROTEIN C1952.10C-RELATED"/>
    <property type="match status" value="1"/>
</dbReference>
<evidence type="ECO:0000313" key="2">
    <source>
        <dbReference type="EMBL" id="KAJ7046764.1"/>
    </source>
</evidence>
<gene>
    <name evidence="2" type="ORF">C8F04DRAFT_1061662</name>
</gene>
<dbReference type="AlphaFoldDB" id="A0AAD6XIY1"/>
<organism evidence="2 3">
    <name type="scientific">Mycena alexandri</name>
    <dbReference type="NCBI Taxonomy" id="1745969"/>
    <lineage>
        <taxon>Eukaryota</taxon>
        <taxon>Fungi</taxon>
        <taxon>Dikarya</taxon>
        <taxon>Basidiomycota</taxon>
        <taxon>Agaricomycotina</taxon>
        <taxon>Agaricomycetes</taxon>
        <taxon>Agaricomycetidae</taxon>
        <taxon>Agaricales</taxon>
        <taxon>Marasmiineae</taxon>
        <taxon>Mycenaceae</taxon>
        <taxon>Mycena</taxon>
    </lineage>
</organism>
<feature type="transmembrane region" description="Helical" evidence="1">
    <location>
        <begin position="134"/>
        <end position="153"/>
    </location>
</feature>
<keyword evidence="3" id="KW-1185">Reference proteome</keyword>
<dbReference type="EMBL" id="JARJCM010000002">
    <property type="protein sequence ID" value="KAJ7046764.1"/>
    <property type="molecule type" value="Genomic_DNA"/>
</dbReference>
<evidence type="ECO:0000313" key="3">
    <source>
        <dbReference type="Proteomes" id="UP001218188"/>
    </source>
</evidence>
<feature type="transmembrane region" description="Helical" evidence="1">
    <location>
        <begin position="14"/>
        <end position="34"/>
    </location>
</feature>
<comment type="caution">
    <text evidence="2">The sequence shown here is derived from an EMBL/GenBank/DDBJ whole genome shotgun (WGS) entry which is preliminary data.</text>
</comment>
<keyword evidence="1" id="KW-0812">Transmembrane</keyword>
<feature type="transmembrane region" description="Helical" evidence="1">
    <location>
        <begin position="279"/>
        <end position="303"/>
    </location>
</feature>
<dbReference type="Proteomes" id="UP001218188">
    <property type="component" value="Unassembled WGS sequence"/>
</dbReference>
<dbReference type="PANTHER" id="PTHR34391">
    <property type="entry name" value="UPF0658 GOLGI APPARATUS MEMBRANE PROTEIN C1952.10C-RELATED"/>
    <property type="match status" value="1"/>
</dbReference>
<feature type="transmembrane region" description="Helical" evidence="1">
    <location>
        <begin position="78"/>
        <end position="99"/>
    </location>
</feature>
<proteinExistence type="predicted"/>
<dbReference type="InterPro" id="IPR040410">
    <property type="entry name" value="UPF0658_Golgi"/>
</dbReference>
<reference evidence="2" key="1">
    <citation type="submission" date="2023-03" db="EMBL/GenBank/DDBJ databases">
        <title>Massive genome expansion in bonnet fungi (Mycena s.s.) driven by repeated elements and novel gene families across ecological guilds.</title>
        <authorList>
            <consortium name="Lawrence Berkeley National Laboratory"/>
            <person name="Harder C.B."/>
            <person name="Miyauchi S."/>
            <person name="Viragh M."/>
            <person name="Kuo A."/>
            <person name="Thoen E."/>
            <person name="Andreopoulos B."/>
            <person name="Lu D."/>
            <person name="Skrede I."/>
            <person name="Drula E."/>
            <person name="Henrissat B."/>
            <person name="Morin E."/>
            <person name="Kohler A."/>
            <person name="Barry K."/>
            <person name="LaButti K."/>
            <person name="Morin E."/>
            <person name="Salamov A."/>
            <person name="Lipzen A."/>
            <person name="Mereny Z."/>
            <person name="Hegedus B."/>
            <person name="Baldrian P."/>
            <person name="Stursova M."/>
            <person name="Weitz H."/>
            <person name="Taylor A."/>
            <person name="Grigoriev I.V."/>
            <person name="Nagy L.G."/>
            <person name="Martin F."/>
            <person name="Kauserud H."/>
        </authorList>
    </citation>
    <scope>NUCLEOTIDE SEQUENCE</scope>
    <source>
        <strain evidence="2">CBHHK200</strain>
    </source>
</reference>
<feature type="transmembrane region" description="Helical" evidence="1">
    <location>
        <begin position="54"/>
        <end position="73"/>
    </location>
</feature>
<sequence length="356" mass="40013">MAVEPLLATRAQRAFILTITIQAIIVLTMVAIIFRKVEVKVSFSVRDYKTLPCYLALFALAEVFELLMAFDALRLRNIIQLLGILLFHMALIVFAAIQIHETKSALLNKVNCVTDFNPINCDGPGTLWRAVQPFLIVVPCVIAAAWFVMMFWIKELYSEFGWAIFHVVGANPKMKRMYQWYQIMLCLLKFDFFFFVGVTMQLLIIVLARNTAEFGVTVAAIPVVLVLLALCGVAVQREIKWIMTVSLVMMLAASSYFLYKLVRIYEPASRDAYATTRASLTIFTIVAFILLFGTFAVGLRCFADFDRGLQASKVNHGGSSYTPVLTKLELFGGNNVTQQEGSYYGGTQLQPRISIE</sequence>
<name>A0AAD6XIY1_9AGAR</name>
<protein>
    <submittedName>
        <fullName evidence="2">Uncharacterized protein</fullName>
    </submittedName>
</protein>
<feature type="transmembrane region" description="Helical" evidence="1">
    <location>
        <begin position="241"/>
        <end position="259"/>
    </location>
</feature>